<dbReference type="InterPro" id="IPR007527">
    <property type="entry name" value="Znf_SWIM"/>
</dbReference>
<dbReference type="PROSITE" id="PS50966">
    <property type="entry name" value="ZF_SWIM"/>
    <property type="match status" value="1"/>
</dbReference>
<evidence type="ECO:0000313" key="6">
    <source>
        <dbReference type="EMBL" id="CAK9135629.1"/>
    </source>
</evidence>
<dbReference type="InterPro" id="IPR000270">
    <property type="entry name" value="PB1_dom"/>
</dbReference>
<keyword evidence="2 4" id="KW-0863">Zinc-finger</keyword>
<dbReference type="SMART" id="SM00666">
    <property type="entry name" value="PB1"/>
    <property type="match status" value="1"/>
</dbReference>
<reference evidence="6 7" key="1">
    <citation type="submission" date="2024-02" db="EMBL/GenBank/DDBJ databases">
        <authorList>
            <person name="Vignale AGUSTIN F."/>
            <person name="Sosa J E."/>
            <person name="Modenutti C."/>
        </authorList>
    </citation>
    <scope>NUCLEOTIDE SEQUENCE [LARGE SCALE GENOMIC DNA]</scope>
</reference>
<keyword evidence="3" id="KW-0862">Zinc</keyword>
<evidence type="ECO:0000313" key="7">
    <source>
        <dbReference type="Proteomes" id="UP001642360"/>
    </source>
</evidence>
<keyword evidence="1" id="KW-0479">Metal-binding</keyword>
<dbReference type="InterPro" id="IPR006564">
    <property type="entry name" value="Znf_PMZ"/>
</dbReference>
<evidence type="ECO:0000259" key="5">
    <source>
        <dbReference type="PROSITE" id="PS50966"/>
    </source>
</evidence>
<dbReference type="SMART" id="SM00575">
    <property type="entry name" value="ZnF_PMZ"/>
    <property type="match status" value="1"/>
</dbReference>
<dbReference type="AlphaFoldDB" id="A0ABC8QSC8"/>
<dbReference type="InterPro" id="IPR004332">
    <property type="entry name" value="Transposase_MuDR"/>
</dbReference>
<protein>
    <recommendedName>
        <fullName evidence="5">SWIM-type domain-containing protein</fullName>
    </recommendedName>
</protein>
<organism evidence="6 7">
    <name type="scientific">Ilex paraguariensis</name>
    <name type="common">yerba mate</name>
    <dbReference type="NCBI Taxonomy" id="185542"/>
    <lineage>
        <taxon>Eukaryota</taxon>
        <taxon>Viridiplantae</taxon>
        <taxon>Streptophyta</taxon>
        <taxon>Embryophyta</taxon>
        <taxon>Tracheophyta</taxon>
        <taxon>Spermatophyta</taxon>
        <taxon>Magnoliopsida</taxon>
        <taxon>eudicotyledons</taxon>
        <taxon>Gunneridae</taxon>
        <taxon>Pentapetalae</taxon>
        <taxon>asterids</taxon>
        <taxon>campanulids</taxon>
        <taxon>Aquifoliales</taxon>
        <taxon>Aquifoliaceae</taxon>
        <taxon>Ilex</taxon>
    </lineage>
</organism>
<proteinExistence type="predicted"/>
<dbReference type="EMBL" id="CAUOFW020000725">
    <property type="protein sequence ID" value="CAK9135629.1"/>
    <property type="molecule type" value="Genomic_DNA"/>
</dbReference>
<gene>
    <name evidence="6" type="ORF">ILEXP_LOCUS2598</name>
</gene>
<dbReference type="GO" id="GO:0008270">
    <property type="term" value="F:zinc ion binding"/>
    <property type="evidence" value="ECO:0007669"/>
    <property type="project" value="UniProtKB-KW"/>
</dbReference>
<name>A0ABC8QSC8_9AQUA</name>
<accession>A0ABC8QSC8</accession>
<evidence type="ECO:0000256" key="4">
    <source>
        <dbReference type="PROSITE-ProRule" id="PRU00325"/>
    </source>
</evidence>
<dbReference type="Pfam" id="PF04434">
    <property type="entry name" value="SWIM"/>
    <property type="match status" value="1"/>
</dbReference>
<dbReference type="InterPro" id="IPR018289">
    <property type="entry name" value="MULE_transposase_dom"/>
</dbReference>
<keyword evidence="7" id="KW-1185">Reference proteome</keyword>
<dbReference type="Proteomes" id="UP001642360">
    <property type="component" value="Unassembled WGS sequence"/>
</dbReference>
<sequence>MATKRIIAICMSGGEFATDNDGGLLSYKGGDAYAMDLDQDTKLKDLKEELAETFNCSVNRMLIKYFLPGKSNKRTLITISKDKDLKRLVNIFEDKDQVEFFVMEEEAVQVQKVLKAPASRSKKKTVSKEMVLAPASEVAPTIVSEDVVPLTVSEDVVPLTVSEDVVPLTVSEEVVLQVAPVDVTYTNEPMDMDAPSETTTGGGLVVHDDQPRKAAMEWANTITGVGQRFRSFKEFVDALRKYSMAHGFSYVYKKKDSHRVTVICRSEGCPWRINASRLATTQLIFIKKMSASHKCEGTAIKASYRATREWVETIIKDKLKVFPNYKPRDIATDIEREYGIQLSYARARRAKESVREQIQGSYKEAYNQLPLFCERIMETNPGSVATFATKEDSSFRGLFVSFHASISGFQQGCRPLLFLNSTPINSKYQGMLLAATAADGDDGVFPVAFAVVDVETDDNWHWFLSELKSAVSTSRPITFVADFQKGLRESLRAIFADNCYHGYCLHYLTEKFNKDLKGQLSYEARHLLVQDLYAAANASKLDAFEQITANIKSISPDAYNWIIRSEPGQWANVFLGGARYDHMTSDFGRAFYCWVSEANNVPITQLVDIIRGKMMELIFKRRVDSIQWVTRLTPSMEEKLQSETSKTRPLQVLAPHGSIYKVRGESVEEVDINLWDCSCKVWQLTGLPCCHAIAVFECIGRSAYDYSARYFTAECYRITYAESINPVPNFDRPQCELASAAITVTPPSTKRPPGRPKMNQAGLEEMVRRQVQCSKCKAFGHTKRACK</sequence>
<feature type="domain" description="SWIM-type" evidence="5">
    <location>
        <begin position="668"/>
        <end position="700"/>
    </location>
</feature>
<dbReference type="PANTHER" id="PTHR31973">
    <property type="entry name" value="POLYPROTEIN, PUTATIVE-RELATED"/>
    <property type="match status" value="1"/>
</dbReference>
<dbReference type="Pfam" id="PF03108">
    <property type="entry name" value="DBD_Tnp_Mut"/>
    <property type="match status" value="1"/>
</dbReference>
<comment type="caution">
    <text evidence="6">The sequence shown here is derived from an EMBL/GenBank/DDBJ whole genome shotgun (WGS) entry which is preliminary data.</text>
</comment>
<evidence type="ECO:0000256" key="2">
    <source>
        <dbReference type="ARBA" id="ARBA00022771"/>
    </source>
</evidence>
<dbReference type="Pfam" id="PF10551">
    <property type="entry name" value="MULE"/>
    <property type="match status" value="1"/>
</dbReference>
<dbReference type="PANTHER" id="PTHR31973:SF166">
    <property type="entry name" value="OS10G0104700 PROTEIN"/>
    <property type="match status" value="1"/>
</dbReference>
<evidence type="ECO:0000256" key="3">
    <source>
        <dbReference type="ARBA" id="ARBA00022833"/>
    </source>
</evidence>
<evidence type="ECO:0000256" key="1">
    <source>
        <dbReference type="ARBA" id="ARBA00022723"/>
    </source>
</evidence>